<organism evidence="1 2">
    <name type="scientific">Lentzea guizhouensis</name>
    <dbReference type="NCBI Taxonomy" id="1586287"/>
    <lineage>
        <taxon>Bacteria</taxon>
        <taxon>Bacillati</taxon>
        <taxon>Actinomycetota</taxon>
        <taxon>Actinomycetes</taxon>
        <taxon>Pseudonocardiales</taxon>
        <taxon>Pseudonocardiaceae</taxon>
        <taxon>Lentzea</taxon>
    </lineage>
</organism>
<reference evidence="1 2" key="1">
    <citation type="submission" date="2016-07" db="EMBL/GenBank/DDBJ databases">
        <title>Complete genome sequence of the Lentzea guizhouensis DHS C013.</title>
        <authorList>
            <person name="Cao C."/>
        </authorList>
    </citation>
    <scope>NUCLEOTIDE SEQUENCE [LARGE SCALE GENOMIC DNA]</scope>
    <source>
        <strain evidence="1 2">DHS C013</strain>
    </source>
</reference>
<accession>A0A1B2HDU5</accession>
<evidence type="ECO:0000313" key="2">
    <source>
        <dbReference type="Proteomes" id="UP000093053"/>
    </source>
</evidence>
<dbReference type="Proteomes" id="UP000093053">
    <property type="component" value="Chromosome"/>
</dbReference>
<name>A0A1B2HDU5_9PSEU</name>
<dbReference type="KEGG" id="led:BBK82_07005"/>
<dbReference type="STRING" id="1586287.BBK82_07005"/>
<dbReference type="EMBL" id="CP016793">
    <property type="protein sequence ID" value="ANZ35868.1"/>
    <property type="molecule type" value="Genomic_DNA"/>
</dbReference>
<protein>
    <submittedName>
        <fullName evidence="1">Uncharacterized protein</fullName>
    </submittedName>
</protein>
<dbReference type="AlphaFoldDB" id="A0A1B2HDU5"/>
<gene>
    <name evidence="1" type="ORF">BBK82_07005</name>
</gene>
<sequence length="193" mass="19770">MVLVGSGRIGEEEWAAVLAESVETRSVHAALVARGVEQVDALALAAVQDAAFAVAAGGVERVVVDEVDEVPLLAVAGGVAPDVLVRETGRRLDEVAALAVAVAPYRDRVVAVRGAEEVLGAGRREIVAQATGRRTARDIAFAVGAGLHPVVVGISLMLGEGLLEIASPEVSFSFSHGGLRSLGPRVEAGERPG</sequence>
<evidence type="ECO:0000313" key="1">
    <source>
        <dbReference type="EMBL" id="ANZ35868.1"/>
    </source>
</evidence>
<keyword evidence="2" id="KW-1185">Reference proteome</keyword>
<proteinExistence type="predicted"/>